<sequence length="62" mass="7137">MEKGAGYMIKEAAELVVWLIGLFGICGIVIVLTAKMVIHDTFDYDEPFVWRRKLPKDARPKR</sequence>
<keyword evidence="3" id="KW-1185">Reference proteome</keyword>
<dbReference type="EMBL" id="JAHZIK010000053">
    <property type="protein sequence ID" value="MBW7453240.1"/>
    <property type="molecule type" value="Genomic_DNA"/>
</dbReference>
<evidence type="ECO:0000313" key="2">
    <source>
        <dbReference type="EMBL" id="MBW7453240.1"/>
    </source>
</evidence>
<name>A0ABS7BX75_9BACL</name>
<evidence type="ECO:0000313" key="3">
    <source>
        <dbReference type="Proteomes" id="UP001519887"/>
    </source>
</evidence>
<keyword evidence="1" id="KW-0472">Membrane</keyword>
<keyword evidence="1" id="KW-1133">Transmembrane helix</keyword>
<evidence type="ECO:0000256" key="1">
    <source>
        <dbReference type="SAM" id="Phobius"/>
    </source>
</evidence>
<reference evidence="2 3" key="1">
    <citation type="submission" date="2021-07" db="EMBL/GenBank/DDBJ databases">
        <title>Paenibacillus radiodurans sp. nov., isolated from the southeastern edge of Tengger Desert.</title>
        <authorList>
            <person name="Zhang G."/>
        </authorList>
    </citation>
    <scope>NUCLEOTIDE SEQUENCE [LARGE SCALE GENOMIC DNA]</scope>
    <source>
        <strain evidence="2 3">CCM 7311</strain>
    </source>
</reference>
<comment type="caution">
    <text evidence="2">The sequence shown here is derived from an EMBL/GenBank/DDBJ whole genome shotgun (WGS) entry which is preliminary data.</text>
</comment>
<gene>
    <name evidence="2" type="ORF">K0U00_04225</name>
</gene>
<keyword evidence="1" id="KW-0812">Transmembrane</keyword>
<feature type="transmembrane region" description="Helical" evidence="1">
    <location>
        <begin position="12"/>
        <end position="38"/>
    </location>
</feature>
<organism evidence="2 3">
    <name type="scientific">Paenibacillus sepulcri</name>
    <dbReference type="NCBI Taxonomy" id="359917"/>
    <lineage>
        <taxon>Bacteria</taxon>
        <taxon>Bacillati</taxon>
        <taxon>Bacillota</taxon>
        <taxon>Bacilli</taxon>
        <taxon>Bacillales</taxon>
        <taxon>Paenibacillaceae</taxon>
        <taxon>Paenibacillus</taxon>
    </lineage>
</organism>
<proteinExistence type="predicted"/>
<dbReference type="Proteomes" id="UP001519887">
    <property type="component" value="Unassembled WGS sequence"/>
</dbReference>
<protein>
    <submittedName>
        <fullName evidence="2">Uncharacterized protein</fullName>
    </submittedName>
</protein>
<accession>A0ABS7BX75</accession>